<evidence type="ECO:0000259" key="1">
    <source>
        <dbReference type="Pfam" id="PF15919"/>
    </source>
</evidence>
<dbReference type="PANTHER" id="PTHR34504:SF2">
    <property type="entry name" value="UPF0150 PROTEIN SSL0259"/>
    <property type="match status" value="1"/>
</dbReference>
<comment type="caution">
    <text evidence="2">The sequence shown here is derived from an EMBL/GenBank/DDBJ whole genome shotgun (WGS) entry which is preliminary data.</text>
</comment>
<dbReference type="EMBL" id="BARW01007866">
    <property type="protein sequence ID" value="GAI77301.1"/>
    <property type="molecule type" value="Genomic_DNA"/>
</dbReference>
<dbReference type="PANTHER" id="PTHR34504">
    <property type="entry name" value="ANTITOXIN HICB"/>
    <property type="match status" value="1"/>
</dbReference>
<evidence type="ECO:0000313" key="2">
    <source>
        <dbReference type="EMBL" id="GAI77301.1"/>
    </source>
</evidence>
<organism evidence="2">
    <name type="scientific">marine sediment metagenome</name>
    <dbReference type="NCBI Taxonomy" id="412755"/>
    <lineage>
        <taxon>unclassified sequences</taxon>
        <taxon>metagenomes</taxon>
        <taxon>ecological metagenomes</taxon>
    </lineage>
</organism>
<feature type="non-terminal residue" evidence="2">
    <location>
        <position position="1"/>
    </location>
</feature>
<name>X1SDT1_9ZZZZ</name>
<dbReference type="InterPro" id="IPR051404">
    <property type="entry name" value="TA_system_antitoxin"/>
</dbReference>
<sequence>PGENGYLVAEIPVLPGCISQGRTKEEALANIKEAAELCLESMDEEGWTLPEYTLDQVEVSA</sequence>
<dbReference type="InterPro" id="IPR035069">
    <property type="entry name" value="TTHA1013/TTHA0281-like"/>
</dbReference>
<dbReference type="Gene3D" id="3.30.160.250">
    <property type="match status" value="1"/>
</dbReference>
<accession>X1SDT1</accession>
<dbReference type="Pfam" id="PF15919">
    <property type="entry name" value="HicB_lk_antitox"/>
    <property type="match status" value="1"/>
</dbReference>
<dbReference type="SUPFAM" id="SSF143100">
    <property type="entry name" value="TTHA1013/TTHA0281-like"/>
    <property type="match status" value="1"/>
</dbReference>
<proteinExistence type="predicted"/>
<gene>
    <name evidence="2" type="ORF">S12H4_16283</name>
</gene>
<feature type="domain" description="HicB-like antitoxin of toxin-antitoxin system" evidence="1">
    <location>
        <begin position="10"/>
        <end position="52"/>
    </location>
</feature>
<dbReference type="AlphaFoldDB" id="X1SDT1"/>
<dbReference type="InterPro" id="IPR031807">
    <property type="entry name" value="HicB-like"/>
</dbReference>
<reference evidence="2" key="1">
    <citation type="journal article" date="2014" name="Front. Microbiol.">
        <title>High frequency of phylogenetically diverse reductive dehalogenase-homologous genes in deep subseafloor sedimentary metagenomes.</title>
        <authorList>
            <person name="Kawai M."/>
            <person name="Futagami T."/>
            <person name="Toyoda A."/>
            <person name="Takaki Y."/>
            <person name="Nishi S."/>
            <person name="Hori S."/>
            <person name="Arai W."/>
            <person name="Tsubouchi T."/>
            <person name="Morono Y."/>
            <person name="Uchiyama I."/>
            <person name="Ito T."/>
            <person name="Fujiyama A."/>
            <person name="Inagaki F."/>
            <person name="Takami H."/>
        </authorList>
    </citation>
    <scope>NUCLEOTIDE SEQUENCE</scope>
    <source>
        <strain evidence="2">Expedition CK06-06</strain>
    </source>
</reference>
<protein>
    <recommendedName>
        <fullName evidence="1">HicB-like antitoxin of toxin-antitoxin system domain-containing protein</fullName>
    </recommendedName>
</protein>